<dbReference type="InterPro" id="IPR051906">
    <property type="entry name" value="TolC-like"/>
</dbReference>
<keyword evidence="4" id="KW-1134">Transmembrane beta strand</keyword>
<evidence type="ECO:0000313" key="11">
    <source>
        <dbReference type="Proteomes" id="UP000324252"/>
    </source>
</evidence>
<dbReference type="GO" id="GO:0015288">
    <property type="term" value="F:porin activity"/>
    <property type="evidence" value="ECO:0007669"/>
    <property type="project" value="TreeGrafter"/>
</dbReference>
<keyword evidence="7" id="KW-0998">Cell outer membrane</keyword>
<evidence type="ECO:0000256" key="1">
    <source>
        <dbReference type="ARBA" id="ARBA00004442"/>
    </source>
</evidence>
<organism evidence="10 11">
    <name type="scientific">Lutimaribacter pacificus</name>
    <dbReference type="NCBI Taxonomy" id="391948"/>
    <lineage>
        <taxon>Bacteria</taxon>
        <taxon>Pseudomonadati</taxon>
        <taxon>Pseudomonadota</taxon>
        <taxon>Alphaproteobacteria</taxon>
        <taxon>Rhodobacterales</taxon>
        <taxon>Roseobacteraceae</taxon>
        <taxon>Lutimaribacter</taxon>
    </lineage>
</organism>
<dbReference type="InterPro" id="IPR003423">
    <property type="entry name" value="OMP_efflux"/>
</dbReference>
<feature type="signal peptide" evidence="9">
    <location>
        <begin position="1"/>
        <end position="28"/>
    </location>
</feature>
<evidence type="ECO:0000256" key="3">
    <source>
        <dbReference type="ARBA" id="ARBA00022448"/>
    </source>
</evidence>
<dbReference type="GO" id="GO:1990281">
    <property type="term" value="C:efflux pump complex"/>
    <property type="evidence" value="ECO:0007669"/>
    <property type="project" value="TreeGrafter"/>
</dbReference>
<dbReference type="Gene3D" id="1.20.1600.10">
    <property type="entry name" value="Outer membrane efflux proteins (OEP)"/>
    <property type="match status" value="1"/>
</dbReference>
<evidence type="ECO:0000256" key="7">
    <source>
        <dbReference type="ARBA" id="ARBA00023237"/>
    </source>
</evidence>
<reference evidence="10 11" key="1">
    <citation type="submission" date="2016-11" db="EMBL/GenBank/DDBJ databases">
        <authorList>
            <person name="Varghese N."/>
            <person name="Submissions S."/>
        </authorList>
    </citation>
    <scope>NUCLEOTIDE SEQUENCE [LARGE SCALE GENOMIC DNA]</scope>
    <source>
        <strain evidence="10 11">DSM 29620</strain>
    </source>
</reference>
<evidence type="ECO:0000256" key="8">
    <source>
        <dbReference type="SAM" id="Coils"/>
    </source>
</evidence>
<evidence type="ECO:0000313" key="10">
    <source>
        <dbReference type="EMBL" id="SHJ56327.1"/>
    </source>
</evidence>
<keyword evidence="8" id="KW-0175">Coiled coil</keyword>
<evidence type="ECO:0000256" key="6">
    <source>
        <dbReference type="ARBA" id="ARBA00023136"/>
    </source>
</evidence>
<proteinExistence type="inferred from homology"/>
<sequence>MMGRIRTGTIAGVAGLCLAIAAPVAARAESLADAMADAYRNSGLLEQNRAVLRAADEDVAIAVSSLRPVVRWVGDVTRRFGESGTGGLPARSIGESTASLGLSADLLLWDGGRTRMDLDIAKESVLAVRQALIGVEQNVLLAAVQAFMDVRSSYEIVTLRRNNIRVITEELRAARDRFEVGEVTRTDVALAQARLAQARSNLAQAEGDLAIAIESFRAAVGRAPGNLTPPPVMRMPAGSVDAAKSVALRNHPDLRRLQFEVTATELGVRKARAATNPQVTLRGQIGVTETFDSPDFSETGSIGIEAGGVIYQGGQLRALTRKAMAQRDAKRAELLATQRVVAQNVGTAFARVQVAQAALGAVDEQIRAARVAFRGVREEAALGARTTLDVLNAEQELLDAQANRITAASSEYTAYYGLLSAMGQLTVSDLRLNVPQYDPTAYYNMVKDAPSAISEQGRQLDRVLQRLGKQ</sequence>
<keyword evidence="9" id="KW-0732">Signal</keyword>
<evidence type="ECO:0000256" key="2">
    <source>
        <dbReference type="ARBA" id="ARBA00007613"/>
    </source>
</evidence>
<protein>
    <submittedName>
        <fullName evidence="10">Outer membrane protein</fullName>
    </submittedName>
</protein>
<dbReference type="AlphaFoldDB" id="A0A1H0BHB2"/>
<dbReference type="PANTHER" id="PTHR30026">
    <property type="entry name" value="OUTER MEMBRANE PROTEIN TOLC"/>
    <property type="match status" value="1"/>
</dbReference>
<dbReference type="PANTHER" id="PTHR30026:SF22">
    <property type="entry name" value="OUTER MEMBRANE EFFLUX PROTEIN"/>
    <property type="match status" value="1"/>
</dbReference>
<keyword evidence="6" id="KW-0472">Membrane</keyword>
<accession>A0A1H0BHB2</accession>
<feature type="chain" id="PRO_5015064411" evidence="9">
    <location>
        <begin position="29"/>
        <end position="470"/>
    </location>
</feature>
<gene>
    <name evidence="10" type="ORF">SAMN05444142_101649</name>
</gene>
<evidence type="ECO:0000256" key="4">
    <source>
        <dbReference type="ARBA" id="ARBA00022452"/>
    </source>
</evidence>
<dbReference type="EMBL" id="FQZZ01000001">
    <property type="protein sequence ID" value="SHJ56327.1"/>
    <property type="molecule type" value="Genomic_DNA"/>
</dbReference>
<dbReference type="GO" id="GO:0015562">
    <property type="term" value="F:efflux transmembrane transporter activity"/>
    <property type="evidence" value="ECO:0007669"/>
    <property type="project" value="InterPro"/>
</dbReference>
<keyword evidence="5" id="KW-0812">Transmembrane</keyword>
<evidence type="ECO:0000256" key="5">
    <source>
        <dbReference type="ARBA" id="ARBA00022692"/>
    </source>
</evidence>
<dbReference type="GO" id="GO:0009279">
    <property type="term" value="C:cell outer membrane"/>
    <property type="evidence" value="ECO:0007669"/>
    <property type="project" value="UniProtKB-SubCell"/>
</dbReference>
<comment type="subcellular location">
    <subcellularLocation>
        <location evidence="1">Cell outer membrane</location>
    </subcellularLocation>
</comment>
<keyword evidence="11" id="KW-1185">Reference proteome</keyword>
<dbReference type="Pfam" id="PF02321">
    <property type="entry name" value="OEP"/>
    <property type="match status" value="2"/>
</dbReference>
<dbReference type="Proteomes" id="UP000324252">
    <property type="component" value="Unassembled WGS sequence"/>
</dbReference>
<keyword evidence="3" id="KW-0813">Transport</keyword>
<dbReference type="InterPro" id="IPR010130">
    <property type="entry name" value="T1SS_OMP_TolC"/>
</dbReference>
<dbReference type="SUPFAM" id="SSF56954">
    <property type="entry name" value="Outer membrane efflux proteins (OEP)"/>
    <property type="match status" value="1"/>
</dbReference>
<feature type="coiled-coil region" evidence="8">
    <location>
        <begin position="188"/>
        <end position="215"/>
    </location>
</feature>
<comment type="similarity">
    <text evidence="2">Belongs to the outer membrane factor (OMF) (TC 1.B.17) family.</text>
</comment>
<dbReference type="NCBIfam" id="TIGR01844">
    <property type="entry name" value="type_I_sec_TolC"/>
    <property type="match status" value="1"/>
</dbReference>
<evidence type="ECO:0000256" key="9">
    <source>
        <dbReference type="SAM" id="SignalP"/>
    </source>
</evidence>
<name>A0A1H0BHB2_9RHOB</name>